<evidence type="ECO:0000313" key="3">
    <source>
        <dbReference type="Proteomes" id="UP000570166"/>
    </source>
</evidence>
<dbReference type="EMBL" id="JACEIB010000001">
    <property type="protein sequence ID" value="MBA2932828.1"/>
    <property type="molecule type" value="Genomic_DNA"/>
</dbReference>
<keyword evidence="3" id="KW-1185">Reference proteome</keyword>
<feature type="chain" id="PRO_5032326967" description="DUF4189 domain-containing protein" evidence="1">
    <location>
        <begin position="21"/>
        <end position="136"/>
    </location>
</feature>
<dbReference type="RefSeq" id="WP_160364917.1">
    <property type="nucleotide sequence ID" value="NZ_JACEIB010000001.1"/>
</dbReference>
<organism evidence="2 3">
    <name type="scientific">Sphingomonas chungangi</name>
    <dbReference type="NCBI Taxonomy" id="2683589"/>
    <lineage>
        <taxon>Bacteria</taxon>
        <taxon>Pseudomonadati</taxon>
        <taxon>Pseudomonadota</taxon>
        <taxon>Alphaproteobacteria</taxon>
        <taxon>Sphingomonadales</taxon>
        <taxon>Sphingomonadaceae</taxon>
        <taxon>Sphingomonas</taxon>
    </lineage>
</organism>
<dbReference type="AlphaFoldDB" id="A0A838L5D4"/>
<gene>
    <name evidence="2" type="ORF">HZF05_01840</name>
</gene>
<comment type="caution">
    <text evidence="2">The sequence shown here is derived from an EMBL/GenBank/DDBJ whole genome shotgun (WGS) entry which is preliminary data.</text>
</comment>
<dbReference type="Proteomes" id="UP000570166">
    <property type="component" value="Unassembled WGS sequence"/>
</dbReference>
<feature type="signal peptide" evidence="1">
    <location>
        <begin position="1"/>
        <end position="20"/>
    </location>
</feature>
<reference evidence="2 3" key="1">
    <citation type="submission" date="2020-07" db="EMBL/GenBank/DDBJ databases">
        <authorList>
            <person name="Sun Q."/>
        </authorList>
    </citation>
    <scope>NUCLEOTIDE SEQUENCE [LARGE SCALE GENOMIC DNA]</scope>
    <source>
        <strain evidence="2 3">CGMCC 1.13654</strain>
    </source>
</reference>
<accession>A0A838L5D4</accession>
<keyword evidence="1" id="KW-0732">Signal</keyword>
<evidence type="ECO:0000313" key="2">
    <source>
        <dbReference type="EMBL" id="MBA2932828.1"/>
    </source>
</evidence>
<evidence type="ECO:0008006" key="4">
    <source>
        <dbReference type="Google" id="ProtNLM"/>
    </source>
</evidence>
<protein>
    <recommendedName>
        <fullName evidence="4">DUF4189 domain-containing protein</fullName>
    </recommendedName>
</protein>
<name>A0A838L5D4_9SPHN</name>
<evidence type="ECO:0000256" key="1">
    <source>
        <dbReference type="SAM" id="SignalP"/>
    </source>
</evidence>
<sequence>MRRLLILSLALSGTAGIQVAAPAPVLAQISQDRVIDVYGDEKCPSSNGQQIVVCRHHDIQEKYRIPKDLRDSEIAPQAGGGNVNALSAVNTTGGTGVQIQSCNAIGSGVNAGCTKAEIDNWKAQQRAQKKQEDGVP</sequence>
<proteinExistence type="predicted"/>